<feature type="transmembrane region" description="Helical" evidence="2">
    <location>
        <begin position="118"/>
        <end position="136"/>
    </location>
</feature>
<feature type="transmembrane region" description="Helical" evidence="2">
    <location>
        <begin position="148"/>
        <end position="169"/>
    </location>
</feature>
<feature type="transmembrane region" description="Helical" evidence="2">
    <location>
        <begin position="181"/>
        <end position="202"/>
    </location>
</feature>
<feature type="compositionally biased region" description="Low complexity" evidence="1">
    <location>
        <begin position="15"/>
        <end position="34"/>
    </location>
</feature>
<dbReference type="EMBL" id="CP163445">
    <property type="protein sequence ID" value="XDQ77310.1"/>
    <property type="molecule type" value="Genomic_DNA"/>
</dbReference>
<keyword evidence="2" id="KW-0812">Transmembrane</keyword>
<accession>A0AB39T9R7</accession>
<feature type="region of interest" description="Disordered" evidence="1">
    <location>
        <begin position="1"/>
        <end position="36"/>
    </location>
</feature>
<keyword evidence="2" id="KW-1133">Transmembrane helix</keyword>
<evidence type="ECO:0000313" key="3">
    <source>
        <dbReference type="EMBL" id="XDQ77310.1"/>
    </source>
</evidence>
<gene>
    <name evidence="3" type="ORF">AB2U05_01805</name>
</gene>
<dbReference type="RefSeq" id="WP_369182201.1">
    <property type="nucleotide sequence ID" value="NZ_CP163445.1"/>
</dbReference>
<evidence type="ECO:0008006" key="4">
    <source>
        <dbReference type="Google" id="ProtNLM"/>
    </source>
</evidence>
<organism evidence="3">
    <name type="scientific">Streptomyces sp. Y1</name>
    <dbReference type="NCBI Taxonomy" id="3238634"/>
    <lineage>
        <taxon>Bacteria</taxon>
        <taxon>Bacillati</taxon>
        <taxon>Actinomycetota</taxon>
        <taxon>Actinomycetes</taxon>
        <taxon>Kitasatosporales</taxon>
        <taxon>Streptomycetaceae</taxon>
        <taxon>Streptomyces</taxon>
    </lineage>
</organism>
<sequence length="259" mass="27716">MTRRPQESRAVQDNAAGVDTAVDTADGTPTAAPGSTQDERTVTLLRLGVGLIGILLPLVLPVGNWLFAELRGQSTAGWWPDSMSGSYYTSTRNLFVGGLCALGVFLICYRFDRRDDRWSSAAGLFALGVALCPTSPDDPSAFQATIGVLHLVFAALLLSLLALFCLYSFRNPRSVQPRWVDRAYLAAGVVILALLVLAALAGLTGVGKGWPVRPLYLCEWFCTWAFGAAWIGAALELAHTSGQFTRRAALPRQSAAPAS</sequence>
<feature type="transmembrane region" description="Helical" evidence="2">
    <location>
        <begin position="44"/>
        <end position="67"/>
    </location>
</feature>
<dbReference type="AlphaFoldDB" id="A0AB39T9R7"/>
<feature type="transmembrane region" description="Helical" evidence="2">
    <location>
        <begin position="87"/>
        <end position="111"/>
    </location>
</feature>
<reference evidence="3" key="1">
    <citation type="submission" date="2024-07" db="EMBL/GenBank/DDBJ databases">
        <authorList>
            <person name="Yu S.T."/>
        </authorList>
    </citation>
    <scope>NUCLEOTIDE SEQUENCE</scope>
    <source>
        <strain evidence="3">Y1</strain>
    </source>
</reference>
<keyword evidence="2" id="KW-0472">Membrane</keyword>
<proteinExistence type="predicted"/>
<evidence type="ECO:0000256" key="1">
    <source>
        <dbReference type="SAM" id="MobiDB-lite"/>
    </source>
</evidence>
<name>A0AB39T9R7_9ACTN</name>
<protein>
    <recommendedName>
        <fullName evidence="4">DUF998 domain-containing protein</fullName>
    </recommendedName>
</protein>
<evidence type="ECO:0000256" key="2">
    <source>
        <dbReference type="SAM" id="Phobius"/>
    </source>
</evidence>
<feature type="transmembrane region" description="Helical" evidence="2">
    <location>
        <begin position="214"/>
        <end position="238"/>
    </location>
</feature>